<sequence>MKTETDITESPAPDTAPELSIVYRSVNALKPYDQNSRKHSKRNIEAIRTSLREYGFRKPIVIWRDNLILAGHGTVEAAKLEGIEEIPCADASHLDFTKARAFVIMDNKSSDLAGWNDDILKSELEALQTEADIDEDFDLSMLGFNDRELIKFLPDMDISAERRAATKTKSADPEIEAKDGPSIVRSGQIWHLGQHKLLCGSSIDPKNWTRLMAGAQAHLLFTDPPYGVSYSAKTADMNRRGVGGTQSQNEEIIENDALNAADLIPFLTDAFTAARAFMAEGGAYYVCMTGGSEGNFSMMNAMTDSGYPLNHQIIWVKNHIVLGRADYHYQHEVILYGWVKGSHKFYGPQNESTVWEFPKPQGNGLHPTMKPVALIERALRNSTKAGDIVIDGFGGSGSTLMACENRGRQARLIELSETYCDRILRRWRLATGEQPTLDGRPLSDYEAEYQSAELEAAE</sequence>
<dbReference type="PIRSF" id="PIRSF036758">
    <property type="entry name" value="Aden_M_ParB"/>
    <property type="match status" value="1"/>
</dbReference>
<dbReference type="SMART" id="SM00470">
    <property type="entry name" value="ParB"/>
    <property type="match status" value="1"/>
</dbReference>
<evidence type="ECO:0000259" key="7">
    <source>
        <dbReference type="SMART" id="SM00470"/>
    </source>
</evidence>
<dbReference type="InParanoid" id="A0A420WD65"/>
<evidence type="ECO:0000256" key="5">
    <source>
        <dbReference type="ARBA" id="ARBA00022691"/>
    </source>
</evidence>
<dbReference type="Gene3D" id="3.90.1530.10">
    <property type="entry name" value="Conserved hypothetical protein from pyrococcus furiosus pfu- 392566-001, ParB domain"/>
    <property type="match status" value="1"/>
</dbReference>
<dbReference type="RefSeq" id="WP_121100804.1">
    <property type="nucleotide sequence ID" value="NZ_RBII01000002.1"/>
</dbReference>
<accession>A0A420WD65</accession>
<evidence type="ECO:0000256" key="2">
    <source>
        <dbReference type="ARBA" id="ARBA00011900"/>
    </source>
</evidence>
<organism evidence="8 9">
    <name type="scientific">Litorimonas taeanensis</name>
    <dbReference type="NCBI Taxonomy" id="568099"/>
    <lineage>
        <taxon>Bacteria</taxon>
        <taxon>Pseudomonadati</taxon>
        <taxon>Pseudomonadota</taxon>
        <taxon>Alphaproteobacteria</taxon>
        <taxon>Maricaulales</taxon>
        <taxon>Robiginitomaculaceae</taxon>
    </lineage>
</organism>
<dbReference type="AlphaFoldDB" id="A0A420WD65"/>
<dbReference type="EMBL" id="RBII01000002">
    <property type="protein sequence ID" value="RKQ68957.1"/>
    <property type="molecule type" value="Genomic_DNA"/>
</dbReference>
<comment type="catalytic activity">
    <reaction evidence="6">
        <text>a 2'-deoxyadenosine in DNA + S-adenosyl-L-methionine = an N(6)-methyl-2'-deoxyadenosine in DNA + S-adenosyl-L-homocysteine + H(+)</text>
        <dbReference type="Rhea" id="RHEA:15197"/>
        <dbReference type="Rhea" id="RHEA-COMP:12418"/>
        <dbReference type="Rhea" id="RHEA-COMP:12419"/>
        <dbReference type="ChEBI" id="CHEBI:15378"/>
        <dbReference type="ChEBI" id="CHEBI:57856"/>
        <dbReference type="ChEBI" id="CHEBI:59789"/>
        <dbReference type="ChEBI" id="CHEBI:90615"/>
        <dbReference type="ChEBI" id="CHEBI:90616"/>
        <dbReference type="EC" id="2.1.1.72"/>
    </reaction>
</comment>
<dbReference type="GO" id="GO:0009007">
    <property type="term" value="F:site-specific DNA-methyltransferase (adenine-specific) activity"/>
    <property type="evidence" value="ECO:0007669"/>
    <property type="project" value="UniProtKB-EC"/>
</dbReference>
<keyword evidence="9" id="KW-1185">Reference proteome</keyword>
<evidence type="ECO:0000256" key="3">
    <source>
        <dbReference type="ARBA" id="ARBA00022603"/>
    </source>
</evidence>
<dbReference type="GO" id="GO:0003677">
    <property type="term" value="F:DNA binding"/>
    <property type="evidence" value="ECO:0007669"/>
    <property type="project" value="InterPro"/>
</dbReference>
<keyword evidence="4" id="KW-0808">Transferase</keyword>
<keyword evidence="5" id="KW-0949">S-adenosyl-L-methionine</keyword>
<proteinExistence type="inferred from homology"/>
<feature type="domain" description="ParB-like N-terminal" evidence="7">
    <location>
        <begin position="22"/>
        <end position="108"/>
    </location>
</feature>
<protein>
    <recommendedName>
        <fullName evidence="2">site-specific DNA-methyltransferase (adenine-specific)</fullName>
        <ecNumber evidence="2">2.1.1.72</ecNumber>
    </recommendedName>
</protein>
<keyword evidence="3 8" id="KW-0489">Methyltransferase</keyword>
<evidence type="ECO:0000256" key="4">
    <source>
        <dbReference type="ARBA" id="ARBA00022679"/>
    </source>
</evidence>
<evidence type="ECO:0000313" key="9">
    <source>
        <dbReference type="Proteomes" id="UP000282211"/>
    </source>
</evidence>
<comment type="similarity">
    <text evidence="1">Belongs to the N(4)/N(6)-methyltransferase family.</text>
</comment>
<dbReference type="Gene3D" id="3.40.50.150">
    <property type="entry name" value="Vaccinia Virus protein VP39"/>
    <property type="match status" value="1"/>
</dbReference>
<dbReference type="InterPro" id="IPR036086">
    <property type="entry name" value="ParB/Sulfiredoxin_sf"/>
</dbReference>
<dbReference type="OrthoDB" id="7806498at2"/>
<evidence type="ECO:0000256" key="1">
    <source>
        <dbReference type="ARBA" id="ARBA00006594"/>
    </source>
</evidence>
<dbReference type="EC" id="2.1.1.72" evidence="2"/>
<dbReference type="Proteomes" id="UP000282211">
    <property type="component" value="Unassembled WGS sequence"/>
</dbReference>
<dbReference type="InterPro" id="IPR002295">
    <property type="entry name" value="N4/N6-MTase_EcoPI_Mod-like"/>
</dbReference>
<dbReference type="SUPFAM" id="SSF110849">
    <property type="entry name" value="ParB/Sulfiredoxin"/>
    <property type="match status" value="1"/>
</dbReference>
<dbReference type="GO" id="GO:0032259">
    <property type="term" value="P:methylation"/>
    <property type="evidence" value="ECO:0007669"/>
    <property type="project" value="UniProtKB-KW"/>
</dbReference>
<evidence type="ECO:0000256" key="6">
    <source>
        <dbReference type="ARBA" id="ARBA00047942"/>
    </source>
</evidence>
<dbReference type="GO" id="GO:0008170">
    <property type="term" value="F:N-methyltransferase activity"/>
    <property type="evidence" value="ECO:0007669"/>
    <property type="project" value="InterPro"/>
</dbReference>
<reference evidence="8 9" key="1">
    <citation type="submission" date="2018-10" db="EMBL/GenBank/DDBJ databases">
        <title>Genomic Encyclopedia of Type Strains, Phase IV (KMG-IV): sequencing the most valuable type-strain genomes for metagenomic binning, comparative biology and taxonomic classification.</title>
        <authorList>
            <person name="Goeker M."/>
        </authorList>
    </citation>
    <scope>NUCLEOTIDE SEQUENCE [LARGE SCALE GENOMIC DNA]</scope>
    <source>
        <strain evidence="8 9">DSM 22008</strain>
    </source>
</reference>
<dbReference type="InterPro" id="IPR029063">
    <property type="entry name" value="SAM-dependent_MTases_sf"/>
</dbReference>
<dbReference type="PRINTS" id="PR00506">
    <property type="entry name" value="D21N6MTFRASE"/>
</dbReference>
<dbReference type="Pfam" id="PF01555">
    <property type="entry name" value="N6_N4_Mtase"/>
    <property type="match status" value="1"/>
</dbReference>
<dbReference type="InterPro" id="IPR003115">
    <property type="entry name" value="ParB_N"/>
</dbReference>
<name>A0A420WD65_9PROT</name>
<gene>
    <name evidence="8" type="ORF">DES40_1733</name>
</gene>
<evidence type="ECO:0000313" key="8">
    <source>
        <dbReference type="EMBL" id="RKQ68957.1"/>
    </source>
</evidence>
<dbReference type="InterPro" id="IPR002941">
    <property type="entry name" value="DNA_methylase_N4/N6"/>
</dbReference>
<dbReference type="SUPFAM" id="SSF53335">
    <property type="entry name" value="S-adenosyl-L-methionine-dependent methyltransferases"/>
    <property type="match status" value="1"/>
</dbReference>
<dbReference type="InterPro" id="IPR015840">
    <property type="entry name" value="DNA_MeTrfase_ParB"/>
</dbReference>
<comment type="caution">
    <text evidence="8">The sequence shown here is derived from an EMBL/GenBank/DDBJ whole genome shotgun (WGS) entry which is preliminary data.</text>
</comment>
<dbReference type="CDD" id="cd16403">
    <property type="entry name" value="ParB_N_like_MT"/>
    <property type="match status" value="1"/>
</dbReference>